<feature type="binding site" evidence="7">
    <location>
        <begin position="367"/>
        <end position="368"/>
    </location>
    <ligand>
        <name>substrate</name>
    </ligand>
</feature>
<dbReference type="EC" id="3.2.1.22" evidence="2 5"/>
<accession>A0A1I4M4L0</accession>
<dbReference type="InterPro" id="IPR031705">
    <property type="entry name" value="Glyco_hydro_36_C"/>
</dbReference>
<dbReference type="PRINTS" id="PR00743">
    <property type="entry name" value="GLHYDRLASE36"/>
</dbReference>
<evidence type="ECO:0000313" key="11">
    <source>
        <dbReference type="Proteomes" id="UP000199006"/>
    </source>
</evidence>
<proteinExistence type="inferred from homology"/>
<dbReference type="Gene3D" id="2.70.98.60">
    <property type="entry name" value="alpha-galactosidase from lactobacil brevis"/>
    <property type="match status" value="1"/>
</dbReference>
<dbReference type="SUPFAM" id="SSF51445">
    <property type="entry name" value="(Trans)glycosidases"/>
    <property type="match status" value="1"/>
</dbReference>
<evidence type="ECO:0000256" key="5">
    <source>
        <dbReference type="PIRNR" id="PIRNR005536"/>
    </source>
</evidence>
<evidence type="ECO:0000256" key="3">
    <source>
        <dbReference type="ARBA" id="ARBA00022801"/>
    </source>
</evidence>
<dbReference type="Pfam" id="PF02065">
    <property type="entry name" value="Melibiase"/>
    <property type="match status" value="1"/>
</dbReference>
<dbReference type="STRING" id="29563.SAMN02983006_02502"/>
<protein>
    <recommendedName>
        <fullName evidence="2 5">Alpha-galactosidase</fullName>
        <ecNumber evidence="2 5">3.2.1.22</ecNumber>
    </recommendedName>
</protein>
<evidence type="ECO:0000259" key="8">
    <source>
        <dbReference type="Pfam" id="PF16874"/>
    </source>
</evidence>
<feature type="domain" description="Glycosyl hydrolase family 36 C-terminal" evidence="8">
    <location>
        <begin position="650"/>
        <end position="726"/>
    </location>
</feature>
<dbReference type="Proteomes" id="UP000199006">
    <property type="component" value="Unassembled WGS sequence"/>
</dbReference>
<dbReference type="InterPro" id="IPR017853">
    <property type="entry name" value="GH"/>
</dbReference>
<reference evidence="10 11" key="1">
    <citation type="submission" date="2016-10" db="EMBL/GenBank/DDBJ databases">
        <authorList>
            <person name="de Groot N.N."/>
        </authorList>
    </citation>
    <scope>NUCLEOTIDE SEQUENCE [LARGE SCALE GENOMIC DNA]</scope>
    <source>
        <strain evidence="10 11">ATCC 51327</strain>
    </source>
</reference>
<dbReference type="EMBL" id="FOTI01000048">
    <property type="protein sequence ID" value="SFL98171.1"/>
    <property type="molecule type" value="Genomic_DNA"/>
</dbReference>
<dbReference type="Gene3D" id="2.60.40.1180">
    <property type="entry name" value="Golgi alpha-mannosidase II"/>
    <property type="match status" value="1"/>
</dbReference>
<organism evidence="10 11">
    <name type="scientific">Halanaerobium salsuginis</name>
    <dbReference type="NCBI Taxonomy" id="29563"/>
    <lineage>
        <taxon>Bacteria</taxon>
        <taxon>Bacillati</taxon>
        <taxon>Bacillota</taxon>
        <taxon>Clostridia</taxon>
        <taxon>Halanaerobiales</taxon>
        <taxon>Halanaerobiaceae</taxon>
        <taxon>Halanaerobium</taxon>
    </lineage>
</organism>
<feature type="active site" description="Proton donor" evidence="6">
    <location>
        <position position="549"/>
    </location>
</feature>
<gene>
    <name evidence="10" type="ORF">SAMN02983006_02502</name>
</gene>
<feature type="binding site" evidence="7">
    <location>
        <position position="527"/>
    </location>
    <ligand>
        <name>substrate</name>
    </ligand>
</feature>
<comment type="similarity">
    <text evidence="5">Belongs to the glycosyl hydrolase.</text>
</comment>
<evidence type="ECO:0000259" key="9">
    <source>
        <dbReference type="Pfam" id="PF16875"/>
    </source>
</evidence>
<dbReference type="PIRSF" id="PIRSF005536">
    <property type="entry name" value="Agal"/>
    <property type="match status" value="1"/>
</dbReference>
<dbReference type="PROSITE" id="PS00512">
    <property type="entry name" value="ALPHA_GALACTOSIDASE"/>
    <property type="match status" value="1"/>
</dbReference>
<feature type="binding site" evidence="7">
    <location>
        <begin position="477"/>
        <end position="481"/>
    </location>
    <ligand>
        <name>substrate</name>
    </ligand>
</feature>
<dbReference type="InterPro" id="IPR050985">
    <property type="entry name" value="Alpha-glycosidase_related"/>
</dbReference>
<dbReference type="OrthoDB" id="9758822at2"/>
<dbReference type="AlphaFoldDB" id="A0A1I4M4L0"/>
<keyword evidence="4 5" id="KW-0326">Glycosidase</keyword>
<dbReference type="GO" id="GO:0016052">
    <property type="term" value="P:carbohydrate catabolic process"/>
    <property type="evidence" value="ECO:0007669"/>
    <property type="project" value="InterPro"/>
</dbReference>
<name>A0A1I4M4L0_9FIRM</name>
<dbReference type="PANTHER" id="PTHR43053">
    <property type="entry name" value="GLYCOSIDASE FAMILY 31"/>
    <property type="match status" value="1"/>
</dbReference>
<dbReference type="InterPro" id="IPR038417">
    <property type="entry name" value="Alpga-gal_N_sf"/>
</dbReference>
<dbReference type="Gene3D" id="3.20.20.70">
    <property type="entry name" value="Aldolase class I"/>
    <property type="match status" value="1"/>
</dbReference>
<evidence type="ECO:0000256" key="7">
    <source>
        <dbReference type="PIRSR" id="PIRSR005536-2"/>
    </source>
</evidence>
<feature type="domain" description="Glycosyl hydrolase family 36 N-terminal" evidence="9">
    <location>
        <begin position="29"/>
        <end position="286"/>
    </location>
</feature>
<dbReference type="CDD" id="cd14791">
    <property type="entry name" value="GH36"/>
    <property type="match status" value="1"/>
</dbReference>
<evidence type="ECO:0000256" key="1">
    <source>
        <dbReference type="ARBA" id="ARBA00001255"/>
    </source>
</evidence>
<evidence type="ECO:0000313" key="10">
    <source>
        <dbReference type="EMBL" id="SFL98171.1"/>
    </source>
</evidence>
<dbReference type="InterPro" id="IPR002252">
    <property type="entry name" value="Glyco_hydro_36"/>
</dbReference>
<dbReference type="Pfam" id="PF16874">
    <property type="entry name" value="Glyco_hydro_36C"/>
    <property type="match status" value="1"/>
</dbReference>
<feature type="binding site" evidence="7">
    <location>
        <position position="444"/>
    </location>
    <ligand>
        <name>substrate</name>
    </ligand>
</feature>
<feature type="binding site" evidence="7">
    <location>
        <position position="200"/>
    </location>
    <ligand>
        <name>substrate</name>
    </ligand>
</feature>
<dbReference type="PANTHER" id="PTHR43053:SF3">
    <property type="entry name" value="ALPHA-GALACTOSIDASE C-RELATED"/>
    <property type="match status" value="1"/>
</dbReference>
<dbReference type="InterPro" id="IPR013780">
    <property type="entry name" value="Glyco_hydro_b"/>
</dbReference>
<dbReference type="Pfam" id="PF16875">
    <property type="entry name" value="Glyco_hydro_36N"/>
    <property type="match status" value="1"/>
</dbReference>
<feature type="binding site" evidence="7">
    <location>
        <position position="549"/>
    </location>
    <ligand>
        <name>substrate</name>
    </ligand>
</feature>
<dbReference type="GO" id="GO:0004557">
    <property type="term" value="F:alpha-galactosidase activity"/>
    <property type="evidence" value="ECO:0007669"/>
    <property type="project" value="UniProtKB-UniRule"/>
</dbReference>
<dbReference type="InterPro" id="IPR000111">
    <property type="entry name" value="Glyco_hydro_27/36_CS"/>
</dbReference>
<feature type="active site" description="Nucleophile" evidence="6">
    <location>
        <position position="479"/>
    </location>
</feature>
<sequence>MPISFAEQEKIFHLRNNSVSYVIKILENGQLGHLYWGKKIAKAERLVRYQSSQFHPYEAYAKKDDTGFILENIAREFPSFGQSDFREPAYQIETTTGSIISNLQYQSHEIYPGKKKLTNLPAIYVENDAEADSIDIVLKDKLLDLTVILTYTILKEYPIITRSANFKNKGQTELNLKRALSMSIDFKNKELELLQLSGAWGRERNLVRRSLNQGITTIDSKRGASSHQQNPFLALMDKNAAEYHGEVYGFSLIYSGNFIAQVEQNHYGKTRVNMGINPFNFNWVLKNGDSFQTPEVVLNYSEHGLNKMSQNYHKLYRSRLARGQYRDQLRPVLINNWEGTYFDFNTAKILEMARAAAEVGVELFVLDDGWFGKRNNDSSSLGDWYVNQEKLPGGLEYLAAEINKLGLDFGLWFEPEMVSPDSDLYRKHPEWVIQVPDRENCLSRQQLVLDLSRKDVQNYIIEKVTNILESANISYVKWDMNRPITEFGSLELAANQQRELSHRYIIGLYRVLAEITEAFPYILFESCAGGGGRFDPGMLYYMPQTWTSDDTDAVERLKIQTGTSVVYPSSALGAHVSAVPNHQVKRSTSLAMRYNVASFANLGYELDITKLNCSELKIVKEQIKNYKSIRNLVQFGNFYRLLSPFNSNFTAWSYLSSDKKEALVAFYQILAEPNSKDQLLRLKGLKSEADYREISSGQIYGGDELMNHGLLISNLEGDFSSKVWHFKQI</sequence>
<evidence type="ECO:0000256" key="6">
    <source>
        <dbReference type="PIRSR" id="PIRSR005536-1"/>
    </source>
</evidence>
<keyword evidence="3 5" id="KW-0378">Hydrolase</keyword>
<keyword evidence="11" id="KW-1185">Reference proteome</keyword>
<evidence type="ECO:0000256" key="4">
    <source>
        <dbReference type="ARBA" id="ARBA00023295"/>
    </source>
</evidence>
<evidence type="ECO:0000256" key="2">
    <source>
        <dbReference type="ARBA" id="ARBA00012755"/>
    </source>
</evidence>
<comment type="catalytic activity">
    <reaction evidence="1 5">
        <text>Hydrolysis of terminal, non-reducing alpha-D-galactose residues in alpha-D-galactosides, including galactose oligosaccharides, galactomannans and galactolipids.</text>
        <dbReference type="EC" id="3.2.1.22"/>
    </reaction>
</comment>
<dbReference type="RefSeq" id="WP_089862511.1">
    <property type="nucleotide sequence ID" value="NZ_FOTI01000048.1"/>
</dbReference>
<dbReference type="InterPro" id="IPR013785">
    <property type="entry name" value="Aldolase_TIM"/>
</dbReference>
<dbReference type="FunFam" id="3.20.20.70:FF:000118">
    <property type="entry name" value="Alpha-galactosidase"/>
    <property type="match status" value="1"/>
</dbReference>
<dbReference type="InterPro" id="IPR031704">
    <property type="entry name" value="Glyco_hydro_36_N"/>
</dbReference>